<sequence>MLEVIVKGAATEAHPAPLVFVHGAWHGAWCWDEHFLDYFAELGYACHAPSLRGHGASSGGERLRWHRVADYVRDLADLVDQLPASPVLIGHSMGGFVVQKYLERHRAEGAVLLASVPPTGAVGATMRIARHHPVQFLRANAMLRLAPLVATPELAHQLFFSAATAHSDVDRYQRRMQDESYRAFLDMLVLDRVRSSRVAAIPMLVLGADADTIIARRDVRQTAATYGVKPEFFADTGHDLMLEPQWPKVAQRIAEWLAAQSF</sequence>
<gene>
    <name evidence="1" type="ORF">OHX15_05490</name>
</gene>
<dbReference type="EMBL" id="JAOXLN010000003">
    <property type="protein sequence ID" value="MDZ5084836.1"/>
    <property type="molecule type" value="Genomic_DNA"/>
</dbReference>
<evidence type="ECO:0000313" key="2">
    <source>
        <dbReference type="Proteomes" id="UP001289645"/>
    </source>
</evidence>
<keyword evidence="2" id="KW-1185">Reference proteome</keyword>
<name>A0ACC6MD04_MYCPF</name>
<proteinExistence type="predicted"/>
<reference evidence="1 2" key="1">
    <citation type="journal article" date="2021" name="Chemosphere">
        <title>Bioballs carrying a syntrophic Rhodococcus and Mycolicibacterium consortium for simultaneous sorption and biodegradation of fuel oil in contaminated freshwater.</title>
        <authorList>
            <person name="Naloka K."/>
            <person name="Polrit D."/>
            <person name="Muangchinda C."/>
            <person name="Thoetkiattikul H."/>
            <person name="Pinyakong O."/>
        </authorList>
    </citation>
    <scope>NUCLEOTIDE SEQUENCE [LARGE SCALE GENOMIC DNA]</scope>
    <source>
        <strain evidence="1 2">J101</strain>
    </source>
</reference>
<protein>
    <submittedName>
        <fullName evidence="1">Lysophospholipase</fullName>
    </submittedName>
</protein>
<organism evidence="1 2">
    <name type="scientific">Mycolicibacterium parafortuitum</name>
    <name type="common">Mycobacterium parafortuitum</name>
    <dbReference type="NCBI Taxonomy" id="39692"/>
    <lineage>
        <taxon>Bacteria</taxon>
        <taxon>Bacillati</taxon>
        <taxon>Actinomycetota</taxon>
        <taxon>Actinomycetes</taxon>
        <taxon>Mycobacteriales</taxon>
        <taxon>Mycobacteriaceae</taxon>
        <taxon>Mycolicibacterium</taxon>
    </lineage>
</organism>
<dbReference type="Proteomes" id="UP001289645">
    <property type="component" value="Unassembled WGS sequence"/>
</dbReference>
<evidence type="ECO:0000313" key="1">
    <source>
        <dbReference type="EMBL" id="MDZ5084836.1"/>
    </source>
</evidence>
<comment type="caution">
    <text evidence="1">The sequence shown here is derived from an EMBL/GenBank/DDBJ whole genome shotgun (WGS) entry which is preliminary data.</text>
</comment>
<accession>A0ACC6MD04</accession>